<dbReference type="Gene3D" id="1.10.10.10">
    <property type="entry name" value="Winged helix-like DNA-binding domain superfamily/Winged helix DNA-binding domain"/>
    <property type="match status" value="1"/>
</dbReference>
<dbReference type="InterPro" id="IPR011990">
    <property type="entry name" value="TPR-like_helical_dom_sf"/>
</dbReference>
<gene>
    <name evidence="3" type="ORF">V5O49_02455</name>
</gene>
<dbReference type="Gene3D" id="1.25.40.10">
    <property type="entry name" value="Tetratricopeptide repeat domain"/>
    <property type="match status" value="3"/>
</dbReference>
<keyword evidence="4" id="KW-1185">Reference proteome</keyword>
<protein>
    <submittedName>
        <fullName evidence="3">AAA family ATPase</fullName>
    </submittedName>
</protein>
<dbReference type="SMART" id="SM01043">
    <property type="entry name" value="BTAD"/>
    <property type="match status" value="1"/>
</dbReference>
<evidence type="ECO:0000313" key="4">
    <source>
        <dbReference type="Proteomes" id="UP001310387"/>
    </source>
</evidence>
<evidence type="ECO:0000256" key="1">
    <source>
        <dbReference type="SAM" id="MobiDB-lite"/>
    </source>
</evidence>
<evidence type="ECO:0000313" key="3">
    <source>
        <dbReference type="EMBL" id="MEG3613980.1"/>
    </source>
</evidence>
<reference evidence="3" key="2">
    <citation type="submission" date="2024-02" db="EMBL/GenBank/DDBJ databases">
        <authorList>
            <person name="Prathaban M."/>
            <person name="Mythili R."/>
            <person name="Sharmila Devi N."/>
            <person name="Sobanaa M."/>
            <person name="Prathiviraj R."/>
            <person name="Selvin J."/>
        </authorList>
    </citation>
    <scope>NUCLEOTIDE SEQUENCE</scope>
    <source>
        <strain evidence="3">MP1014</strain>
    </source>
</reference>
<dbReference type="Pfam" id="PF17874">
    <property type="entry name" value="TPR_MalT"/>
    <property type="match status" value="1"/>
</dbReference>
<dbReference type="RefSeq" id="WP_332900842.1">
    <property type="nucleotide sequence ID" value="NZ_JBAGLP010000105.1"/>
</dbReference>
<dbReference type="InterPro" id="IPR005158">
    <property type="entry name" value="BTAD"/>
</dbReference>
<evidence type="ECO:0000259" key="2">
    <source>
        <dbReference type="SMART" id="SM01043"/>
    </source>
</evidence>
<name>A0ABU7Z3C2_9MICO</name>
<dbReference type="SUPFAM" id="SSF52540">
    <property type="entry name" value="P-loop containing nucleoside triphosphate hydrolases"/>
    <property type="match status" value="1"/>
</dbReference>
<organism evidence="3 4">
    <name type="scientific">Isoptericola haloaureus</name>
    <dbReference type="NCBI Taxonomy" id="1542902"/>
    <lineage>
        <taxon>Bacteria</taxon>
        <taxon>Bacillati</taxon>
        <taxon>Actinomycetota</taxon>
        <taxon>Actinomycetes</taxon>
        <taxon>Micrococcales</taxon>
        <taxon>Promicromonosporaceae</taxon>
        <taxon>Isoptericola</taxon>
    </lineage>
</organism>
<dbReference type="Pfam" id="PF03704">
    <property type="entry name" value="BTAD"/>
    <property type="match status" value="1"/>
</dbReference>
<dbReference type="SMART" id="SM00028">
    <property type="entry name" value="TPR"/>
    <property type="match status" value="5"/>
</dbReference>
<dbReference type="Pfam" id="PF13191">
    <property type="entry name" value="AAA_16"/>
    <property type="match status" value="1"/>
</dbReference>
<dbReference type="InterPro" id="IPR051677">
    <property type="entry name" value="AfsR-DnrI-RedD_regulator"/>
</dbReference>
<sequence>MHGDTSTTAVPRLHLSLLGGFVATRAGGAPVVERWRRPRAQTVLKLLALADGRRMHRDAVAAACWPDADETAARRNLRVALHAARHAVEPELPPRTNSSYVVQDGELLALHPDLVTVDVHDAVRAAQDGLRGDADALAEAAALLTRELLPEDRHAEWAAADRLRLSDLRDRVLHAVAEARLDAGRPEAAITPLLDVLEHAPADEAAHLGLMRAHLALGHRRRALAQYHRCVQALRDDFGTSPGAEIAALYARTVARQAPSVTPSPGAEPDLPDAARAPDARRGVDEVRAALTPAQHRTLNLVLAPGPRVTLLSGEAGVGKSRLAAAASDAVRADGGTVLWGSTDDAVVKSPYGPVVAALDAHVAALDAGSRTAVATEYPELVTLLPTLGPGAEAVPRSRLFPAVGAFLDDVARGVSLVVLEDLHAADVGSLHLLYHLARRPGSRWRVLATLRDDEPGSAEESRQVLDALVRHGHGRRLELMRLARTECDALVRETLGGRVADPRTLDQVWALSLGNPMFALEVARALADGTADDAGSPEADVPDVPAGVLDLVGARIDRLDETVRSVLAAVAARPGTTSLPELADVVRDGVHPAPGPAALAAALDRAADARMVETRRTVVAGRQVLGYAMAHPMTRLVCARRTGEATRRAIHAAHLATVRHHRPDALDLIAWHALGAEDPAAEEALVAAARHASRVGAHDAAAEHLRRALSLPVRRPAARQADLLLELAVEQRLLAEYTAAAATLESALDVVGADDGTTRLRAVAMLAELHARGGRPEEAAALLADHPVPDRAATGSAAETVAVAEHHLSAAVLAFMTGRYPDALASARAAGGLARQVGETGTVARSRALSNEVTALVMLGDLTAARDVGLEALAAAEASGDAEQLTRVLSSLAELSSATGYLTEAVAYAERALAAAEQVADPTSIAFERGNLARLLHLRGRTADAERLARAAVDLVRPFGATWCLRYVLLGLAQTRLDQGDPDEAAEHLREVDGLGVGGDPQVVAGACRTRAELELARGRAGAAQEILDAAGPVAGLPVLAPVRVRVLAGLGRHDEAATAGEAVLSTCVDHADRLLELRVSLALAEARCAAGDARGARRYATAARQLARAMPSPPLLARAERLTCGDRPGNGTVTASS</sequence>
<feature type="region of interest" description="Disordered" evidence="1">
    <location>
        <begin position="259"/>
        <end position="283"/>
    </location>
</feature>
<accession>A0ABU7Z3C2</accession>
<dbReference type="PANTHER" id="PTHR35807">
    <property type="entry name" value="TRANSCRIPTIONAL REGULATOR REDD-RELATED"/>
    <property type="match status" value="1"/>
</dbReference>
<dbReference type="InterPro" id="IPR041664">
    <property type="entry name" value="AAA_16"/>
</dbReference>
<dbReference type="EMBL" id="JBAGLP010000105">
    <property type="protein sequence ID" value="MEG3613980.1"/>
    <property type="molecule type" value="Genomic_DNA"/>
</dbReference>
<dbReference type="InterPro" id="IPR041617">
    <property type="entry name" value="TPR_MalT"/>
</dbReference>
<dbReference type="InterPro" id="IPR019734">
    <property type="entry name" value="TPR_rpt"/>
</dbReference>
<dbReference type="InterPro" id="IPR027417">
    <property type="entry name" value="P-loop_NTPase"/>
</dbReference>
<feature type="domain" description="Bacterial transcriptional activator" evidence="2">
    <location>
        <begin position="117"/>
        <end position="254"/>
    </location>
</feature>
<dbReference type="Proteomes" id="UP001310387">
    <property type="component" value="Unassembled WGS sequence"/>
</dbReference>
<reference evidence="3" key="1">
    <citation type="journal article" date="2024" name="Antonie Van Leeuwenhoek">
        <title>Isoptericola haloaureus sp. nov., a dimorphic actinobacterium isolated from mangrove sediments of southeast India, implicating biosaline agricultural significance through nitrogen fixation and salt tolerance genes.</title>
        <authorList>
            <person name="Prathaban M."/>
            <person name="Prathiviraj R."/>
            <person name="Ravichandran M."/>
            <person name="Natarajan S.D."/>
            <person name="Sobanaa M."/>
            <person name="Hari Krishna Kumar S."/>
            <person name="Chandrasekar V."/>
            <person name="Selvin J."/>
        </authorList>
    </citation>
    <scope>NUCLEOTIDE SEQUENCE</scope>
    <source>
        <strain evidence="3">MP1014</strain>
    </source>
</reference>
<proteinExistence type="predicted"/>
<dbReference type="InterPro" id="IPR036388">
    <property type="entry name" value="WH-like_DNA-bd_sf"/>
</dbReference>
<dbReference type="SUPFAM" id="SSF48452">
    <property type="entry name" value="TPR-like"/>
    <property type="match status" value="3"/>
</dbReference>
<comment type="caution">
    <text evidence="3">The sequence shown here is derived from an EMBL/GenBank/DDBJ whole genome shotgun (WGS) entry which is preliminary data.</text>
</comment>